<evidence type="ECO:0000313" key="1">
    <source>
        <dbReference type="EMBL" id="UBF21730.1"/>
    </source>
</evidence>
<gene>
    <name evidence="1" type="ORF">HJTV-2_gp110</name>
</gene>
<keyword evidence="2" id="KW-1185">Reference proteome</keyword>
<sequence length="136" mass="15694">MTELTDFTDPTPDLTDHERRLLRWAGADERLIEVCEFNIENMERGRDDGKAVTRNSALVEVKKYVRGTDYVGPALTEENAEEFTPYGGHFFTALWDGHLYQAWSRADYNNQAVLLEVFGEYRINATRPEHAPEVRV</sequence>
<reference evidence="1 2" key="1">
    <citation type="submission" date="2021-05" db="EMBL/GenBank/DDBJ databases">
        <title>Diversity, taxonomy and evolution of archaeal viruses of the class Caudoviricetes.</title>
        <authorList>
            <person name="Liu Y."/>
            <person name="Demina T.A."/>
            <person name="Roux S."/>
            <person name="Aiewsakun P."/>
            <person name="Kazlauskas D."/>
            <person name="Simmonds P."/>
            <person name="Prangishvili D."/>
            <person name="Oksanen H.M."/>
            <person name="Krupovic M."/>
        </authorList>
    </citation>
    <scope>NUCLEOTIDE SEQUENCE [LARGE SCALE GENOMIC DNA]</scope>
    <source>
        <strain evidence="1">HJTV-2/27</strain>
    </source>
</reference>
<proteinExistence type="predicted"/>
<protein>
    <submittedName>
        <fullName evidence="1">Uncharacterized protein</fullName>
    </submittedName>
</protein>
<accession>A0AAE9BWT1</accession>
<organism evidence="1 2">
    <name type="scientific">Haloarcula virus HJTV-2</name>
    <dbReference type="NCBI Taxonomy" id="2877986"/>
    <lineage>
        <taxon>Viruses</taxon>
        <taxon>Duplodnaviria</taxon>
        <taxon>Heunggongvirae</taxon>
        <taxon>Uroviricota</taxon>
        <taxon>Caudoviricetes</taxon>
        <taxon>Thumleimavirales</taxon>
        <taxon>Hafunaviridae</taxon>
        <taxon>Haloferacalesvirus</taxon>
        <taxon>Haloferacalesvirus thailandense</taxon>
        <taxon>Haloferacalesvirus HJTV2</taxon>
    </lineage>
</organism>
<name>A0AAE9BWT1_9CAUD</name>
<dbReference type="Proteomes" id="UP000827376">
    <property type="component" value="Segment"/>
</dbReference>
<dbReference type="EMBL" id="MZ334513">
    <property type="protein sequence ID" value="UBF21730.1"/>
    <property type="molecule type" value="Genomic_DNA"/>
</dbReference>
<evidence type="ECO:0000313" key="2">
    <source>
        <dbReference type="Proteomes" id="UP000827376"/>
    </source>
</evidence>